<reference evidence="2 3" key="1">
    <citation type="submission" date="2022-03" db="EMBL/GenBank/DDBJ databases">
        <title>Genome data of Colletotrichum spp.</title>
        <authorList>
            <person name="Utami Y.D."/>
            <person name="Hiruma K."/>
        </authorList>
    </citation>
    <scope>NUCLEOTIDE SEQUENCE [LARGE SCALE GENOMIC DNA]</scope>
    <source>
        <strain evidence="2 3">MAFF 239500</strain>
    </source>
</reference>
<feature type="region of interest" description="Disordered" evidence="1">
    <location>
        <begin position="78"/>
        <end position="104"/>
    </location>
</feature>
<feature type="compositionally biased region" description="Basic and acidic residues" evidence="1">
    <location>
        <begin position="95"/>
        <end position="104"/>
    </location>
</feature>
<protein>
    <submittedName>
        <fullName evidence="2">Uncharacterized protein</fullName>
    </submittedName>
</protein>
<sequence>MVEILNLSFEEGLLLCCDVSYVPAALHMYNALRHVGSPIKRIPLLEDLCEVFKDLMFLGVLPTRNSSSNFRRAMGRGLEKVKGPNGTRTEGIAEPDWHSSRQRRADPAKSSLFWQLDAWKYYPNAEYQKRIDRFERESHAVPLKVLLETVKKAVLPKLKGPRPVVCINYFAVSNHCTRLLKQLGGVQGMPVGMEHMDGGATLGYHFVDSFLEDLMVYLGDYGDARKKGRPA</sequence>
<evidence type="ECO:0000313" key="2">
    <source>
        <dbReference type="EMBL" id="GKT45896.1"/>
    </source>
</evidence>
<dbReference type="EMBL" id="BQXU01000014">
    <property type="protein sequence ID" value="GKT45896.1"/>
    <property type="molecule type" value="Genomic_DNA"/>
</dbReference>
<dbReference type="AlphaFoldDB" id="A0AA37LC30"/>
<dbReference type="GeneID" id="73326879"/>
<evidence type="ECO:0000256" key="1">
    <source>
        <dbReference type="SAM" id="MobiDB-lite"/>
    </source>
</evidence>
<name>A0AA37LC30_9PEZI</name>
<comment type="caution">
    <text evidence="2">The sequence shown here is derived from an EMBL/GenBank/DDBJ whole genome shotgun (WGS) entry which is preliminary data.</text>
</comment>
<organism evidence="2 3">
    <name type="scientific">Colletotrichum spaethianum</name>
    <dbReference type="NCBI Taxonomy" id="700344"/>
    <lineage>
        <taxon>Eukaryota</taxon>
        <taxon>Fungi</taxon>
        <taxon>Dikarya</taxon>
        <taxon>Ascomycota</taxon>
        <taxon>Pezizomycotina</taxon>
        <taxon>Sordariomycetes</taxon>
        <taxon>Hypocreomycetidae</taxon>
        <taxon>Glomerellales</taxon>
        <taxon>Glomerellaceae</taxon>
        <taxon>Colletotrichum</taxon>
        <taxon>Colletotrichum spaethianum species complex</taxon>
    </lineage>
</organism>
<proteinExistence type="predicted"/>
<dbReference type="Proteomes" id="UP001055115">
    <property type="component" value="Unassembled WGS sequence"/>
</dbReference>
<dbReference type="RefSeq" id="XP_049128246.1">
    <property type="nucleotide sequence ID" value="XM_049272289.1"/>
</dbReference>
<keyword evidence="3" id="KW-1185">Reference proteome</keyword>
<evidence type="ECO:0000313" key="3">
    <source>
        <dbReference type="Proteomes" id="UP001055115"/>
    </source>
</evidence>
<gene>
    <name evidence="2" type="ORF">ColSpa_06077</name>
</gene>
<accession>A0AA37LC30</accession>